<accession>A0ABW8H9M8</accession>
<name>A0ABW8H9M8_9ACTN</name>
<dbReference type="RefSeq" id="WP_350889820.1">
    <property type="nucleotide sequence ID" value="NZ_JBEOTR010000002.1"/>
</dbReference>
<evidence type="ECO:0000313" key="1">
    <source>
        <dbReference type="EMBL" id="MFJ6037277.1"/>
    </source>
</evidence>
<dbReference type="EMBL" id="JBIVPC010000006">
    <property type="protein sequence ID" value="MFJ6037277.1"/>
    <property type="molecule type" value="Genomic_DNA"/>
</dbReference>
<organism evidence="1 2">
    <name type="scientific">Streptomyces ardesiacus</name>
    <dbReference type="NCBI Taxonomy" id="285564"/>
    <lineage>
        <taxon>Bacteria</taxon>
        <taxon>Bacillati</taxon>
        <taxon>Actinomycetota</taxon>
        <taxon>Actinomycetes</taxon>
        <taxon>Kitasatosporales</taxon>
        <taxon>Streptomycetaceae</taxon>
        <taxon>Streptomyces</taxon>
    </lineage>
</organism>
<reference evidence="1 2" key="1">
    <citation type="submission" date="2024-10" db="EMBL/GenBank/DDBJ databases">
        <title>The Natural Products Discovery Center: Release of the First 8490 Sequenced Strains for Exploring Actinobacteria Biosynthetic Diversity.</title>
        <authorList>
            <person name="Kalkreuter E."/>
            <person name="Kautsar S.A."/>
            <person name="Yang D."/>
            <person name="Bader C.D."/>
            <person name="Teijaro C.N."/>
            <person name="Fluegel L."/>
            <person name="Davis C.M."/>
            <person name="Simpson J.R."/>
            <person name="Lauterbach L."/>
            <person name="Steele A.D."/>
            <person name="Gui C."/>
            <person name="Meng S."/>
            <person name="Li G."/>
            <person name="Viehrig K."/>
            <person name="Ye F."/>
            <person name="Su P."/>
            <person name="Kiefer A.F."/>
            <person name="Nichols A."/>
            <person name="Cepeda A.J."/>
            <person name="Yan W."/>
            <person name="Fan B."/>
            <person name="Jiang Y."/>
            <person name="Adhikari A."/>
            <person name="Zheng C.-J."/>
            <person name="Schuster L."/>
            <person name="Cowan T.M."/>
            <person name="Smanski M.J."/>
            <person name="Chevrette M.G."/>
            <person name="De Carvalho L.P.S."/>
            <person name="Shen B."/>
        </authorList>
    </citation>
    <scope>NUCLEOTIDE SEQUENCE [LARGE SCALE GENOMIC DNA]</scope>
    <source>
        <strain evidence="1 2">NPDC093086</strain>
    </source>
</reference>
<gene>
    <name evidence="1" type="ORF">ACIQFM_13595</name>
</gene>
<evidence type="ECO:0000313" key="2">
    <source>
        <dbReference type="Proteomes" id="UP001617907"/>
    </source>
</evidence>
<protein>
    <submittedName>
        <fullName evidence="1">Uncharacterized protein</fullName>
    </submittedName>
</protein>
<comment type="caution">
    <text evidence="1">The sequence shown here is derived from an EMBL/GenBank/DDBJ whole genome shotgun (WGS) entry which is preliminary data.</text>
</comment>
<sequence length="515" mass="56613">MKPELDLLDTITSARDQVRSLRGWSSGPERIYDLLGTATKLRAMEISAGMMTDLPWESVLAQLVAWHHDYPVGTGTCSEKDAAEIVLAAAAAQRLDLVETGVRSGGYQVRMTRGNFRIRHRWNASAEVADMFLERDARPTGLPELSETERRWISTRPVDSRTSPPPEVLRAAVQRASTTIEAYRQSVPEGQVPDSFPLGEGMTAGDMISVLAVIMGIASLCEQTAHRLSRLETTLFHLTDTRLMAVLAEMCPDVSEAHHALVVERLTYRTGRSCRTSPLIRHGDVLIVCPPLVTPRAVDPIMLRSAAHASGEFGRIGREQGERAAAWAAWLRTTPGALVAERVPVVRTDGRSAGDLDVVVVDPARRLGLCLEIKWPIEALSLHEVMKVENWVTSAARQLDRVRGELRAATAAAELPAGWPPFDAIDWTWCVGTPQQLGLRPLPAPDMHATSLRYVQALGTPPDLDALVTALTRPDLPTEGLHYNVVKRSLPVGRCQVHMDALQVSPIVGWRPRFL</sequence>
<proteinExistence type="predicted"/>
<keyword evidence="2" id="KW-1185">Reference proteome</keyword>
<dbReference type="Proteomes" id="UP001617907">
    <property type="component" value="Unassembled WGS sequence"/>
</dbReference>